<protein>
    <submittedName>
        <fullName evidence="1">Uncharacterized protein</fullName>
    </submittedName>
</protein>
<organism evidence="1 2">
    <name type="scientific">Punica granatum</name>
    <name type="common">Pomegranate</name>
    <dbReference type="NCBI Taxonomy" id="22663"/>
    <lineage>
        <taxon>Eukaryota</taxon>
        <taxon>Viridiplantae</taxon>
        <taxon>Streptophyta</taxon>
        <taxon>Embryophyta</taxon>
        <taxon>Tracheophyta</taxon>
        <taxon>Spermatophyta</taxon>
        <taxon>Magnoliopsida</taxon>
        <taxon>eudicotyledons</taxon>
        <taxon>Gunneridae</taxon>
        <taxon>Pentapetalae</taxon>
        <taxon>rosids</taxon>
        <taxon>malvids</taxon>
        <taxon>Myrtales</taxon>
        <taxon>Lythraceae</taxon>
        <taxon>Punica</taxon>
    </lineage>
</organism>
<gene>
    <name evidence="1" type="ORF">CRG98_035391</name>
</gene>
<dbReference type="EMBL" id="PGOL01002928">
    <property type="protein sequence ID" value="PKI44208.1"/>
    <property type="molecule type" value="Genomic_DNA"/>
</dbReference>
<name>A0A2I0IJL8_PUNGR</name>
<evidence type="ECO:0000313" key="2">
    <source>
        <dbReference type="Proteomes" id="UP000233551"/>
    </source>
</evidence>
<comment type="caution">
    <text evidence="1">The sequence shown here is derived from an EMBL/GenBank/DDBJ whole genome shotgun (WGS) entry which is preliminary data.</text>
</comment>
<accession>A0A2I0IJL8</accession>
<dbReference type="AlphaFoldDB" id="A0A2I0IJL8"/>
<dbReference type="Proteomes" id="UP000233551">
    <property type="component" value="Unassembled WGS sequence"/>
</dbReference>
<sequence length="75" mass="8256">MLVGLTVSPRPKFAHEKILCGFLGECLELLGARLEPDRSEERAELELGEAAVSILVEGAKDLAELRDLVLVQLQR</sequence>
<keyword evidence="2" id="KW-1185">Reference proteome</keyword>
<evidence type="ECO:0000313" key="1">
    <source>
        <dbReference type="EMBL" id="PKI44208.1"/>
    </source>
</evidence>
<proteinExistence type="predicted"/>
<reference evidence="1 2" key="1">
    <citation type="submission" date="2017-11" db="EMBL/GenBank/DDBJ databases">
        <title>De-novo sequencing of pomegranate (Punica granatum L.) genome.</title>
        <authorList>
            <person name="Akparov Z."/>
            <person name="Amiraslanov A."/>
            <person name="Hajiyeva S."/>
            <person name="Abbasov M."/>
            <person name="Kaur K."/>
            <person name="Hamwieh A."/>
            <person name="Solovyev V."/>
            <person name="Salamov A."/>
            <person name="Braich B."/>
            <person name="Kosarev P."/>
            <person name="Mahmoud A."/>
            <person name="Hajiyev E."/>
            <person name="Babayeva S."/>
            <person name="Izzatullayeva V."/>
            <person name="Mammadov A."/>
            <person name="Mammadov A."/>
            <person name="Sharifova S."/>
            <person name="Ojaghi J."/>
            <person name="Eynullazada K."/>
            <person name="Bayramov B."/>
            <person name="Abdulazimova A."/>
            <person name="Shahmuradov I."/>
        </authorList>
    </citation>
    <scope>NUCLEOTIDE SEQUENCE [LARGE SCALE GENOMIC DNA]</scope>
    <source>
        <strain evidence="2">cv. AG2017</strain>
        <tissue evidence="1">Leaf</tissue>
    </source>
</reference>